<feature type="domain" description="CENP-V/GFA" evidence="6">
    <location>
        <begin position="7"/>
        <end position="113"/>
    </location>
</feature>
<evidence type="ECO:0000256" key="5">
    <source>
        <dbReference type="SAM" id="MobiDB-lite"/>
    </source>
</evidence>
<dbReference type="RefSeq" id="WP_162802467.1">
    <property type="nucleotide sequence ID" value="NZ_JAUSZT010000003.1"/>
</dbReference>
<name>A0ABU0S760_9HYPH</name>
<dbReference type="EMBL" id="JAUSZT010000003">
    <property type="protein sequence ID" value="MDQ0996491.1"/>
    <property type="molecule type" value="Genomic_DNA"/>
</dbReference>
<dbReference type="PANTHER" id="PTHR33337:SF40">
    <property type="entry name" value="CENP-V_GFA DOMAIN-CONTAINING PROTEIN-RELATED"/>
    <property type="match status" value="1"/>
</dbReference>
<dbReference type="PANTHER" id="PTHR33337">
    <property type="entry name" value="GFA DOMAIN-CONTAINING PROTEIN"/>
    <property type="match status" value="1"/>
</dbReference>
<dbReference type="Pfam" id="PF04828">
    <property type="entry name" value="GFA"/>
    <property type="match status" value="1"/>
</dbReference>
<accession>A0ABU0S760</accession>
<sequence>MSERIETCSCFCGDIKAELKGEPFWVNFDHDDDCRKAIGSPLTVWVGYRPSQFQLLSGELKTFSKTLGIERSFCGRCGTSIGYQDTGIADELYLTIGFFDRPERFPPSVHGYWSMHLPWVKFDDDLQRIDTYTRDRHPAVGTPAERMAKGEKS</sequence>
<organism evidence="7 8">
    <name type="scientific">Phyllobacterium ifriqiyense</name>
    <dbReference type="NCBI Taxonomy" id="314238"/>
    <lineage>
        <taxon>Bacteria</taxon>
        <taxon>Pseudomonadati</taxon>
        <taxon>Pseudomonadota</taxon>
        <taxon>Alphaproteobacteria</taxon>
        <taxon>Hyphomicrobiales</taxon>
        <taxon>Phyllobacteriaceae</taxon>
        <taxon>Phyllobacterium</taxon>
    </lineage>
</organism>
<gene>
    <name evidence="7" type="ORF">QFZ34_001673</name>
</gene>
<proteinExistence type="inferred from homology"/>
<feature type="region of interest" description="Disordered" evidence="5">
    <location>
        <begin position="134"/>
        <end position="153"/>
    </location>
</feature>
<dbReference type="InterPro" id="IPR006913">
    <property type="entry name" value="CENP-V/GFA"/>
</dbReference>
<protein>
    <recommendedName>
        <fullName evidence="6">CENP-V/GFA domain-containing protein</fullName>
    </recommendedName>
</protein>
<dbReference type="InterPro" id="IPR011057">
    <property type="entry name" value="Mss4-like_sf"/>
</dbReference>
<evidence type="ECO:0000313" key="8">
    <source>
        <dbReference type="Proteomes" id="UP001237780"/>
    </source>
</evidence>
<evidence type="ECO:0000259" key="6">
    <source>
        <dbReference type="Pfam" id="PF04828"/>
    </source>
</evidence>
<keyword evidence="8" id="KW-1185">Reference proteome</keyword>
<keyword evidence="4" id="KW-0456">Lyase</keyword>
<dbReference type="SUPFAM" id="SSF51316">
    <property type="entry name" value="Mss4-like"/>
    <property type="match status" value="1"/>
</dbReference>
<keyword evidence="3" id="KW-0862">Zinc</keyword>
<evidence type="ECO:0000256" key="3">
    <source>
        <dbReference type="ARBA" id="ARBA00022833"/>
    </source>
</evidence>
<keyword evidence="2" id="KW-0479">Metal-binding</keyword>
<dbReference type="Gene3D" id="3.90.1590.10">
    <property type="entry name" value="glutathione-dependent formaldehyde- activating enzyme (gfa)"/>
    <property type="match status" value="1"/>
</dbReference>
<evidence type="ECO:0000256" key="1">
    <source>
        <dbReference type="ARBA" id="ARBA00005495"/>
    </source>
</evidence>
<evidence type="ECO:0000256" key="4">
    <source>
        <dbReference type="ARBA" id="ARBA00023239"/>
    </source>
</evidence>
<reference evidence="7 8" key="1">
    <citation type="submission" date="2023-07" db="EMBL/GenBank/DDBJ databases">
        <title>Comparative genomics of wheat-associated soil bacteria to identify genetic determinants of phenazine resistance.</title>
        <authorList>
            <person name="Mouncey N."/>
        </authorList>
    </citation>
    <scope>NUCLEOTIDE SEQUENCE [LARGE SCALE GENOMIC DNA]</scope>
    <source>
        <strain evidence="7 8">W4I11</strain>
    </source>
</reference>
<dbReference type="Proteomes" id="UP001237780">
    <property type="component" value="Unassembled WGS sequence"/>
</dbReference>
<evidence type="ECO:0000256" key="2">
    <source>
        <dbReference type="ARBA" id="ARBA00022723"/>
    </source>
</evidence>
<comment type="caution">
    <text evidence="7">The sequence shown here is derived from an EMBL/GenBank/DDBJ whole genome shotgun (WGS) entry which is preliminary data.</text>
</comment>
<evidence type="ECO:0000313" key="7">
    <source>
        <dbReference type="EMBL" id="MDQ0996491.1"/>
    </source>
</evidence>
<comment type="similarity">
    <text evidence="1">Belongs to the Gfa family.</text>
</comment>